<sequence length="572" mass="64174">MSPYRIVFDELRLEAYENSRIYKQKVKKFHDQQILRKDLRVGQKVLLFNSQLKLIASKLRSRWDGPFVFTNIFPYGVVQVKDEQSNNTFQVNGHQIKPFHEGPTPIIVLSLFQFPLESFPLLSQFSIKAVRTESFPALVLSRPIPEIEPSSHHPRPTPSRPGQASQPSSPLGYQRDRLDYQCILVDLILSVLASGGEQSPSTMAIVVEDGIIESRPYSAFSRAESRSLYRDHFVPVSTEGISASAKTSQHSTLRFCITLTQCPTTHQVAAQHRGQPSTNMKATSLHVTPGETKFLSAHSARGRLGNILLRRGSRVYLAETKSDRSLRDHFSPAFAESDLAIAWTRHYSAPQILHHLASHRTTIEHTDPEIELTLHRLQKIRNTVVNTSSSLDSAINSNLPSANTLVFSSNLFAEPGQMENNDRTLKELATPDVVYQPWCIQYPQLEPAQTYELKSGLIHLLPKFHGLTGEDPHKHLKEFHVAVGDIGRLHQNEGVPILPGRSSKGLAVSSASAFQHLGRYEAHIPGEVLSGIQNRVHQEGDMWDKAAYRRDFARVLGKVQQTLCHLSTPSDQ</sequence>
<dbReference type="Proteomes" id="UP000257109">
    <property type="component" value="Unassembled WGS sequence"/>
</dbReference>
<evidence type="ECO:0000313" key="2">
    <source>
        <dbReference type="EMBL" id="RDX92979.1"/>
    </source>
</evidence>
<name>A0A371GQZ2_MUCPR</name>
<feature type="non-terminal residue" evidence="2">
    <location>
        <position position="1"/>
    </location>
</feature>
<dbReference type="OrthoDB" id="670199at2759"/>
<reference evidence="2" key="1">
    <citation type="submission" date="2018-05" db="EMBL/GenBank/DDBJ databases">
        <title>Draft genome of Mucuna pruriens seed.</title>
        <authorList>
            <person name="Nnadi N.E."/>
            <person name="Vos R."/>
            <person name="Hasami M.H."/>
            <person name="Devisetty U.K."/>
            <person name="Aguiy J.C."/>
        </authorList>
    </citation>
    <scope>NUCLEOTIDE SEQUENCE [LARGE SCALE GENOMIC DNA]</scope>
    <source>
        <strain evidence="2">JCA_2017</strain>
    </source>
</reference>
<dbReference type="EMBL" id="QJKJ01004725">
    <property type="protein sequence ID" value="RDX92979.1"/>
    <property type="molecule type" value="Genomic_DNA"/>
</dbReference>
<accession>A0A371GQZ2</accession>
<comment type="caution">
    <text evidence="2">The sequence shown here is derived from an EMBL/GenBank/DDBJ whole genome shotgun (WGS) entry which is preliminary data.</text>
</comment>
<protein>
    <submittedName>
        <fullName evidence="2">Uncharacterized protein</fullName>
    </submittedName>
</protein>
<feature type="region of interest" description="Disordered" evidence="1">
    <location>
        <begin position="146"/>
        <end position="171"/>
    </location>
</feature>
<proteinExistence type="predicted"/>
<feature type="compositionally biased region" description="Polar residues" evidence="1">
    <location>
        <begin position="162"/>
        <end position="171"/>
    </location>
</feature>
<organism evidence="2 3">
    <name type="scientific">Mucuna pruriens</name>
    <name type="common">Velvet bean</name>
    <name type="synonym">Dolichos pruriens</name>
    <dbReference type="NCBI Taxonomy" id="157652"/>
    <lineage>
        <taxon>Eukaryota</taxon>
        <taxon>Viridiplantae</taxon>
        <taxon>Streptophyta</taxon>
        <taxon>Embryophyta</taxon>
        <taxon>Tracheophyta</taxon>
        <taxon>Spermatophyta</taxon>
        <taxon>Magnoliopsida</taxon>
        <taxon>eudicotyledons</taxon>
        <taxon>Gunneridae</taxon>
        <taxon>Pentapetalae</taxon>
        <taxon>rosids</taxon>
        <taxon>fabids</taxon>
        <taxon>Fabales</taxon>
        <taxon>Fabaceae</taxon>
        <taxon>Papilionoideae</taxon>
        <taxon>50 kb inversion clade</taxon>
        <taxon>NPAAA clade</taxon>
        <taxon>indigoferoid/millettioid clade</taxon>
        <taxon>Phaseoleae</taxon>
        <taxon>Mucuna</taxon>
    </lineage>
</organism>
<evidence type="ECO:0000256" key="1">
    <source>
        <dbReference type="SAM" id="MobiDB-lite"/>
    </source>
</evidence>
<dbReference type="AlphaFoldDB" id="A0A371GQZ2"/>
<evidence type="ECO:0000313" key="3">
    <source>
        <dbReference type="Proteomes" id="UP000257109"/>
    </source>
</evidence>
<keyword evidence="3" id="KW-1185">Reference proteome</keyword>
<gene>
    <name evidence="2" type="ORF">CR513_24823</name>
</gene>